<organism evidence="2 3">
    <name type="scientific">Pythium oligandrum</name>
    <name type="common">Mycoparasitic fungus</name>
    <dbReference type="NCBI Taxonomy" id="41045"/>
    <lineage>
        <taxon>Eukaryota</taxon>
        <taxon>Sar</taxon>
        <taxon>Stramenopiles</taxon>
        <taxon>Oomycota</taxon>
        <taxon>Peronosporomycetes</taxon>
        <taxon>Pythiales</taxon>
        <taxon>Pythiaceae</taxon>
        <taxon>Pythium</taxon>
    </lineage>
</organism>
<evidence type="ECO:0000313" key="2">
    <source>
        <dbReference type="EMBL" id="TMW58425.1"/>
    </source>
</evidence>
<accession>A0A8K1FCK9</accession>
<name>A0A8K1FCK9_PYTOL</name>
<feature type="compositionally biased region" description="Polar residues" evidence="1">
    <location>
        <begin position="452"/>
        <end position="461"/>
    </location>
</feature>
<dbReference type="EMBL" id="SPLM01000111">
    <property type="protein sequence ID" value="TMW58425.1"/>
    <property type="molecule type" value="Genomic_DNA"/>
</dbReference>
<sequence>MGGGSVDEYDDDTGAIQTCLGVTKQGSPCKIRWDLDSFGYCKYHSPLGKQCLGIARSTGQRCRIKWGLNGLGYCKFHASSAKPRRCIAVARSTGERCRITSGIDDQGFCSVHQQATIQTLETERLRPRCKSVMFHTGVPCKNDAKPGYDYCCAAHDPSLPYFSPRLFDSPDKPRAMLEPQLIQLYDNRDLYHKDPLDLTVPGLIQLDHILEKQCFAYAFHGMEFTDPKSDTMYLAEVLRDEYVNDLSNMCLTRAATNQIKGSAVWKFLDDTITGHIGLTQSGLTSFTDYMIAERRDGTRLGRNTTRIISREMGRSLKSCQYKLAEEGETPLLDRLGGQLQDLFVRMDLYAPETEYSKLESAAKSQESGTSDAMTDPNERNTDSNAFHQALSASAKPFVPGQLQSTSSKPTQADDDSDKRSAGSRGKPSAKQKMNAHDRSTLSKDGISRPIDANQSEEAVSK</sequence>
<comment type="caution">
    <text evidence="2">The sequence shown here is derived from an EMBL/GenBank/DDBJ whole genome shotgun (WGS) entry which is preliminary data.</text>
</comment>
<proteinExistence type="predicted"/>
<dbReference type="OrthoDB" id="165089at2759"/>
<evidence type="ECO:0000313" key="3">
    <source>
        <dbReference type="Proteomes" id="UP000794436"/>
    </source>
</evidence>
<keyword evidence="3" id="KW-1185">Reference proteome</keyword>
<feature type="compositionally biased region" description="Polar residues" evidence="1">
    <location>
        <begin position="401"/>
        <end position="410"/>
    </location>
</feature>
<protein>
    <submittedName>
        <fullName evidence="2">Uncharacterized protein</fullName>
    </submittedName>
</protein>
<gene>
    <name evidence="2" type="ORF">Poli38472_009984</name>
</gene>
<dbReference type="Proteomes" id="UP000794436">
    <property type="component" value="Unassembled WGS sequence"/>
</dbReference>
<feature type="compositionally biased region" description="Polar residues" evidence="1">
    <location>
        <begin position="362"/>
        <end position="372"/>
    </location>
</feature>
<evidence type="ECO:0000256" key="1">
    <source>
        <dbReference type="SAM" id="MobiDB-lite"/>
    </source>
</evidence>
<dbReference type="AlphaFoldDB" id="A0A8K1FCK9"/>
<feature type="region of interest" description="Disordered" evidence="1">
    <location>
        <begin position="357"/>
        <end position="461"/>
    </location>
</feature>
<reference evidence="2" key="1">
    <citation type="submission" date="2019-03" db="EMBL/GenBank/DDBJ databases">
        <title>Long read genome sequence of the mycoparasitic Pythium oligandrum ATCC 38472 isolated from sugarbeet rhizosphere.</title>
        <authorList>
            <person name="Gaulin E."/>
        </authorList>
    </citation>
    <scope>NUCLEOTIDE SEQUENCE</scope>
    <source>
        <strain evidence="2">ATCC 38472_TT</strain>
    </source>
</reference>